<accession>A0A8H6Y193</accession>
<dbReference type="PROSITE" id="PS50297">
    <property type="entry name" value="ANK_REP_REGION"/>
    <property type="match status" value="5"/>
</dbReference>
<dbReference type="InterPro" id="IPR054471">
    <property type="entry name" value="GPIID_WHD"/>
</dbReference>
<dbReference type="InterPro" id="IPR036770">
    <property type="entry name" value="Ankyrin_rpt-contain_sf"/>
</dbReference>
<keyword evidence="1" id="KW-0677">Repeat</keyword>
<dbReference type="SUPFAM" id="SSF48403">
    <property type="entry name" value="Ankyrin repeat"/>
    <property type="match status" value="1"/>
</dbReference>
<dbReference type="Pfam" id="PF12796">
    <property type="entry name" value="Ank_2"/>
    <property type="match status" value="2"/>
</dbReference>
<feature type="domain" description="NACHT" evidence="3">
    <location>
        <begin position="226"/>
        <end position="368"/>
    </location>
</feature>
<evidence type="ECO:0000313" key="4">
    <source>
        <dbReference type="EMBL" id="KAF7352200.1"/>
    </source>
</evidence>
<organism evidence="4 5">
    <name type="scientific">Mycena venus</name>
    <dbReference type="NCBI Taxonomy" id="2733690"/>
    <lineage>
        <taxon>Eukaryota</taxon>
        <taxon>Fungi</taxon>
        <taxon>Dikarya</taxon>
        <taxon>Basidiomycota</taxon>
        <taxon>Agaricomycotina</taxon>
        <taxon>Agaricomycetes</taxon>
        <taxon>Agaricomycetidae</taxon>
        <taxon>Agaricales</taxon>
        <taxon>Marasmiineae</taxon>
        <taxon>Mycenaceae</taxon>
        <taxon>Mycena</taxon>
    </lineage>
</organism>
<dbReference type="Pfam" id="PF24883">
    <property type="entry name" value="NPHP3_N"/>
    <property type="match status" value="1"/>
</dbReference>
<dbReference type="Gene3D" id="3.40.50.300">
    <property type="entry name" value="P-loop containing nucleotide triphosphate hydrolases"/>
    <property type="match status" value="1"/>
</dbReference>
<comment type="caution">
    <text evidence="4">The sequence shown here is derived from an EMBL/GenBank/DDBJ whole genome shotgun (WGS) entry which is preliminary data.</text>
</comment>
<proteinExistence type="predicted"/>
<dbReference type="PROSITE" id="PS50837">
    <property type="entry name" value="NACHT"/>
    <property type="match status" value="1"/>
</dbReference>
<dbReference type="Proteomes" id="UP000620124">
    <property type="component" value="Unassembled WGS sequence"/>
</dbReference>
<evidence type="ECO:0000259" key="3">
    <source>
        <dbReference type="PROSITE" id="PS50837"/>
    </source>
</evidence>
<reference evidence="4" key="1">
    <citation type="submission" date="2020-05" db="EMBL/GenBank/DDBJ databases">
        <title>Mycena genomes resolve the evolution of fungal bioluminescence.</title>
        <authorList>
            <person name="Tsai I.J."/>
        </authorList>
    </citation>
    <scope>NUCLEOTIDE SEQUENCE</scope>
    <source>
        <strain evidence="4">CCC161011</strain>
    </source>
</reference>
<keyword evidence="5" id="KW-1185">Reference proteome</keyword>
<feature type="repeat" description="ANK" evidence="2">
    <location>
        <begin position="818"/>
        <end position="850"/>
    </location>
</feature>
<evidence type="ECO:0000256" key="2">
    <source>
        <dbReference type="PROSITE-ProRule" id="PRU00023"/>
    </source>
</evidence>
<protein>
    <submittedName>
        <fullName evidence="4">ANK-REP-REGION domain-containing protein</fullName>
    </submittedName>
</protein>
<dbReference type="Pfam" id="PF22939">
    <property type="entry name" value="WHD_GPIID"/>
    <property type="match status" value="1"/>
</dbReference>
<evidence type="ECO:0000256" key="1">
    <source>
        <dbReference type="ARBA" id="ARBA00022737"/>
    </source>
</evidence>
<dbReference type="EMBL" id="JACAZI010000009">
    <property type="protein sequence ID" value="KAF7352200.1"/>
    <property type="molecule type" value="Genomic_DNA"/>
</dbReference>
<feature type="repeat" description="ANK" evidence="2">
    <location>
        <begin position="718"/>
        <end position="750"/>
    </location>
</feature>
<dbReference type="OrthoDB" id="7464126at2759"/>
<name>A0A8H6Y193_9AGAR</name>
<dbReference type="InterPro" id="IPR027417">
    <property type="entry name" value="P-loop_NTPase"/>
</dbReference>
<dbReference type="PROSITE" id="PS50088">
    <property type="entry name" value="ANK_REPEAT"/>
    <property type="match status" value="5"/>
</dbReference>
<sequence>MAEVLGTLSTVLSLVETALKALEYIQDFRHAPQEQQKLLSEMDNLRPLLAELQTRITTNPSSSIVGQMQNPLNIFTSTMESFTEKLRPGDGAFSKVSKQLSWSMWSKSEAKEYLVKFEQFKSLLQSWLILDLWDMGQDQRKEHDAILKALDEQQVANERILTTITEARRDHREEIDSARRTQIMEWMTPLNFFQRQSDIFGTWQVGTGEWFLEDPFLKDWESGSGEILWCQGMPGAGKTVLSSVVVNHLARNRNSDTGVACIYLNYKETETQTPVNLLAALWKQLVVGKSIPPPVLQLYTHHRDHATRPLLDEVLEALQSVLTQYSKVYIIVDALDEYPEDRRNILLKYLSPAMLGMTTVNLMLTSRPHVTLEPFFPNFQVLEIRATEEDIGRYVDQQILQSSRLSKHLRTRPELQDEIRAKIIENVEGMFLLAKLHMESLVTKSTIKAVRMALQELPTDLRHTYVDAMERISSQNADDKQLAHLILTWVAYTKRLLSVAELCEALAIEPAAEDLDVDNLLDIDIILSVCSGLVIVDETQSAVRLVHYTTQMYFDSIQQKDFPSAHTDIGSACLTYLSFTQFHMLPDPAQHSLYAHAVLSKQLLAQHPFLAYGQYCLIHAVGAAEVPLRDAIMSYLDRASTWKQVWDSAGYVHTTNEPPSRLIPPWNYPDWPQPASPLWVSAAFNLVDVARHLLAHGGVAGRGECVDQGNVIAETAVYDGSALQAASAPAHEAVVRLLIEKGADVNLRAGAFGSALQVAAYWDHQSLLHLLIENGADVNFQDGGPFGNALQAAAYDGHTGLVRLLLSLGAAVDLDGGQYGSALYAAAVQGHEEILRLLIANGADVNAQGGQFGMEYGSALRVALHQEGIAKIIIQSGADVNEIFQQSSALQAAASWGLDNVAQLLIEHGADVNFQGGQYCQFGSPLQEASFTGHANIARLLIEHGAEVNAEGPQHGSALQAAVCQGHGVIVRLLMENGASTTF</sequence>
<dbReference type="PANTHER" id="PTHR10039:SF15">
    <property type="entry name" value="NACHT DOMAIN-CONTAINING PROTEIN"/>
    <property type="match status" value="1"/>
</dbReference>
<dbReference type="AlphaFoldDB" id="A0A8H6Y193"/>
<dbReference type="InterPro" id="IPR002110">
    <property type="entry name" value="Ankyrin_rpt"/>
</dbReference>
<dbReference type="InterPro" id="IPR007111">
    <property type="entry name" value="NACHT_NTPase"/>
</dbReference>
<feature type="repeat" description="ANK" evidence="2">
    <location>
        <begin position="921"/>
        <end position="953"/>
    </location>
</feature>
<dbReference type="SUPFAM" id="SSF52540">
    <property type="entry name" value="P-loop containing nucleoside triphosphate hydrolases"/>
    <property type="match status" value="1"/>
</dbReference>
<dbReference type="Pfam" id="PF00023">
    <property type="entry name" value="Ank"/>
    <property type="match status" value="2"/>
</dbReference>
<dbReference type="Gene3D" id="1.25.40.20">
    <property type="entry name" value="Ankyrin repeat-containing domain"/>
    <property type="match status" value="3"/>
</dbReference>
<dbReference type="PANTHER" id="PTHR10039">
    <property type="entry name" value="AMELOGENIN"/>
    <property type="match status" value="1"/>
</dbReference>
<evidence type="ECO:0000313" key="5">
    <source>
        <dbReference type="Proteomes" id="UP000620124"/>
    </source>
</evidence>
<gene>
    <name evidence="4" type="ORF">MVEN_01183300</name>
</gene>
<feature type="repeat" description="ANK" evidence="2">
    <location>
        <begin position="885"/>
        <end position="917"/>
    </location>
</feature>
<feature type="repeat" description="ANK" evidence="2">
    <location>
        <begin position="754"/>
        <end position="783"/>
    </location>
</feature>
<keyword evidence="2" id="KW-0040">ANK repeat</keyword>
<dbReference type="InterPro" id="IPR056884">
    <property type="entry name" value="NPHP3-like_N"/>
</dbReference>
<dbReference type="SMART" id="SM00248">
    <property type="entry name" value="ANK"/>
    <property type="match status" value="9"/>
</dbReference>